<sequence>MAIIETLSEVSAATSLANILGFGCQGRYDDTGTYYHKSQFSDSESNCCHGAILLTQTDNPHSQIWIVIGVYLIACLLAALVDENVWPGKQ</sequence>
<organism evidence="2 3">
    <name type="scientific">Tanacetum coccineum</name>
    <dbReference type="NCBI Taxonomy" id="301880"/>
    <lineage>
        <taxon>Eukaryota</taxon>
        <taxon>Viridiplantae</taxon>
        <taxon>Streptophyta</taxon>
        <taxon>Embryophyta</taxon>
        <taxon>Tracheophyta</taxon>
        <taxon>Spermatophyta</taxon>
        <taxon>Magnoliopsida</taxon>
        <taxon>eudicotyledons</taxon>
        <taxon>Gunneridae</taxon>
        <taxon>Pentapetalae</taxon>
        <taxon>asterids</taxon>
        <taxon>campanulids</taxon>
        <taxon>Asterales</taxon>
        <taxon>Asteraceae</taxon>
        <taxon>Asteroideae</taxon>
        <taxon>Anthemideae</taxon>
        <taxon>Anthemidinae</taxon>
        <taxon>Tanacetum</taxon>
    </lineage>
</organism>
<proteinExistence type="predicted"/>
<reference evidence="2" key="2">
    <citation type="submission" date="2022-01" db="EMBL/GenBank/DDBJ databases">
        <authorList>
            <person name="Yamashiro T."/>
            <person name="Shiraishi A."/>
            <person name="Satake H."/>
            <person name="Nakayama K."/>
        </authorList>
    </citation>
    <scope>NUCLEOTIDE SEQUENCE</scope>
</reference>
<keyword evidence="1" id="KW-0472">Membrane</keyword>
<comment type="caution">
    <text evidence="2">The sequence shown here is derived from an EMBL/GenBank/DDBJ whole genome shotgun (WGS) entry which is preliminary data.</text>
</comment>
<evidence type="ECO:0000313" key="2">
    <source>
        <dbReference type="EMBL" id="GJT33980.1"/>
    </source>
</evidence>
<keyword evidence="1" id="KW-1133">Transmembrane helix</keyword>
<accession>A0ABQ5D3Q6</accession>
<gene>
    <name evidence="2" type="ORF">Tco_0924399</name>
</gene>
<evidence type="ECO:0000313" key="3">
    <source>
        <dbReference type="Proteomes" id="UP001151760"/>
    </source>
</evidence>
<feature type="transmembrane region" description="Helical" evidence="1">
    <location>
        <begin position="63"/>
        <end position="81"/>
    </location>
</feature>
<dbReference type="Proteomes" id="UP001151760">
    <property type="component" value="Unassembled WGS sequence"/>
</dbReference>
<keyword evidence="1" id="KW-0812">Transmembrane</keyword>
<protein>
    <submittedName>
        <fullName evidence="2">Uncharacterized protein</fullName>
    </submittedName>
</protein>
<name>A0ABQ5D3Q6_9ASTR</name>
<keyword evidence="3" id="KW-1185">Reference proteome</keyword>
<dbReference type="EMBL" id="BQNB010014923">
    <property type="protein sequence ID" value="GJT33980.1"/>
    <property type="molecule type" value="Genomic_DNA"/>
</dbReference>
<evidence type="ECO:0000256" key="1">
    <source>
        <dbReference type="SAM" id="Phobius"/>
    </source>
</evidence>
<reference evidence="2" key="1">
    <citation type="journal article" date="2022" name="Int. J. Mol. Sci.">
        <title>Draft Genome of Tanacetum Coccineum: Genomic Comparison of Closely Related Tanacetum-Family Plants.</title>
        <authorList>
            <person name="Yamashiro T."/>
            <person name="Shiraishi A."/>
            <person name="Nakayama K."/>
            <person name="Satake H."/>
        </authorList>
    </citation>
    <scope>NUCLEOTIDE SEQUENCE</scope>
</reference>